<keyword evidence="2" id="KW-1185">Reference proteome</keyword>
<comment type="caution">
    <text evidence="1">The sequence shown here is derived from an EMBL/GenBank/DDBJ whole genome shotgun (WGS) entry which is preliminary data.</text>
</comment>
<evidence type="ECO:0000313" key="1">
    <source>
        <dbReference type="EMBL" id="CAG8790666.1"/>
    </source>
</evidence>
<dbReference type="Gene3D" id="1.10.30.10">
    <property type="entry name" value="High mobility group box domain"/>
    <property type="match status" value="1"/>
</dbReference>
<dbReference type="OrthoDB" id="6247875at2759"/>
<sequence>NGHSLYVFNDEQPHTVQVPYELTLNEEDLIYPSNAERWSIQPPLVRIYFKQLEQEALKKHSEMYPNYKYRPNKKKQDLNVLEESLTFVTSQSQIPTQSSE</sequence>
<dbReference type="InterPro" id="IPR036910">
    <property type="entry name" value="HMG_box_dom_sf"/>
</dbReference>
<dbReference type="SUPFAM" id="SSF47095">
    <property type="entry name" value="HMG-box"/>
    <property type="match status" value="1"/>
</dbReference>
<gene>
    <name evidence="1" type="ORF">DERYTH_LOCUS21360</name>
</gene>
<protein>
    <submittedName>
        <fullName evidence="1">15281_t:CDS:1</fullName>
    </submittedName>
</protein>
<dbReference type="EMBL" id="CAJVPY010027080">
    <property type="protein sequence ID" value="CAG8790666.1"/>
    <property type="molecule type" value="Genomic_DNA"/>
</dbReference>
<reference evidence="1" key="1">
    <citation type="submission" date="2021-06" db="EMBL/GenBank/DDBJ databases">
        <authorList>
            <person name="Kallberg Y."/>
            <person name="Tangrot J."/>
            <person name="Rosling A."/>
        </authorList>
    </citation>
    <scope>NUCLEOTIDE SEQUENCE</scope>
    <source>
        <strain evidence="1">MA453B</strain>
    </source>
</reference>
<dbReference type="Proteomes" id="UP000789405">
    <property type="component" value="Unassembled WGS sequence"/>
</dbReference>
<name>A0A9N9P4N3_9GLOM</name>
<evidence type="ECO:0000313" key="2">
    <source>
        <dbReference type="Proteomes" id="UP000789405"/>
    </source>
</evidence>
<organism evidence="1 2">
    <name type="scientific">Dentiscutata erythropus</name>
    <dbReference type="NCBI Taxonomy" id="1348616"/>
    <lineage>
        <taxon>Eukaryota</taxon>
        <taxon>Fungi</taxon>
        <taxon>Fungi incertae sedis</taxon>
        <taxon>Mucoromycota</taxon>
        <taxon>Glomeromycotina</taxon>
        <taxon>Glomeromycetes</taxon>
        <taxon>Diversisporales</taxon>
        <taxon>Gigasporaceae</taxon>
        <taxon>Dentiscutata</taxon>
    </lineage>
</organism>
<feature type="non-terminal residue" evidence="1">
    <location>
        <position position="1"/>
    </location>
</feature>
<accession>A0A9N9P4N3</accession>
<dbReference type="AlphaFoldDB" id="A0A9N9P4N3"/>
<proteinExistence type="predicted"/>